<dbReference type="EMBL" id="CAXHTB010000022">
    <property type="protein sequence ID" value="CAL0329548.1"/>
    <property type="molecule type" value="Genomic_DNA"/>
</dbReference>
<dbReference type="AlphaFoldDB" id="A0AAV1Y8W1"/>
<name>A0AAV1Y8W1_LUPLU</name>
<dbReference type="InterPro" id="IPR006502">
    <property type="entry name" value="PDDEXK-like"/>
</dbReference>
<dbReference type="Pfam" id="PF04720">
    <property type="entry name" value="PDDEXK_6"/>
    <property type="match status" value="1"/>
</dbReference>
<protein>
    <submittedName>
        <fullName evidence="1">Uncharacterized protein</fullName>
    </submittedName>
</protein>
<proteinExistence type="predicted"/>
<dbReference type="NCBIfam" id="TIGR01615">
    <property type="entry name" value="A_thal_3542"/>
    <property type="match status" value="1"/>
</dbReference>
<reference evidence="1 2" key="1">
    <citation type="submission" date="2024-03" db="EMBL/GenBank/DDBJ databases">
        <authorList>
            <person name="Martinez-Hernandez J."/>
        </authorList>
    </citation>
    <scope>NUCLEOTIDE SEQUENCE [LARGE SCALE GENOMIC DNA]</scope>
</reference>
<evidence type="ECO:0000313" key="2">
    <source>
        <dbReference type="Proteomes" id="UP001497480"/>
    </source>
</evidence>
<sequence>MALFSTKKRSTNLFDDEARARLVGAGSYASSGSAHSGGDSPCLSELVHDFLEDNISNECDSVRIDFDNSDRVDSVLDVLHSVEELLDLNSRNTVDPYRSIVNSHVSEAMEKFAFLRERDVSVLRRNVMSFLREKGHNAAICKTQWESSGEVTAGNYEFIDVVKSGTSTWQTRYFVDVDFAGQFEIARPTRNYSEVLSYVPGIFVGTEEELKRSVSVICGVAKKCFRCRGLSLPPWRKEQYMKKKWFASYRRTTNPVHENPVQQIPVLKTPVRYAVAKCRMVGFDDVVLESRHNSVFVRTK</sequence>
<evidence type="ECO:0000313" key="1">
    <source>
        <dbReference type="EMBL" id="CAL0329548.1"/>
    </source>
</evidence>
<dbReference type="Proteomes" id="UP001497480">
    <property type="component" value="Unassembled WGS sequence"/>
</dbReference>
<organism evidence="1 2">
    <name type="scientific">Lupinus luteus</name>
    <name type="common">European yellow lupine</name>
    <dbReference type="NCBI Taxonomy" id="3873"/>
    <lineage>
        <taxon>Eukaryota</taxon>
        <taxon>Viridiplantae</taxon>
        <taxon>Streptophyta</taxon>
        <taxon>Embryophyta</taxon>
        <taxon>Tracheophyta</taxon>
        <taxon>Spermatophyta</taxon>
        <taxon>Magnoliopsida</taxon>
        <taxon>eudicotyledons</taxon>
        <taxon>Gunneridae</taxon>
        <taxon>Pentapetalae</taxon>
        <taxon>rosids</taxon>
        <taxon>fabids</taxon>
        <taxon>Fabales</taxon>
        <taxon>Fabaceae</taxon>
        <taxon>Papilionoideae</taxon>
        <taxon>50 kb inversion clade</taxon>
        <taxon>genistoids sensu lato</taxon>
        <taxon>core genistoids</taxon>
        <taxon>Genisteae</taxon>
        <taxon>Lupinus</taxon>
    </lineage>
</organism>
<comment type="caution">
    <text evidence="1">The sequence shown here is derived from an EMBL/GenBank/DDBJ whole genome shotgun (WGS) entry which is preliminary data.</text>
</comment>
<keyword evidence="2" id="KW-1185">Reference proteome</keyword>
<dbReference type="PANTHER" id="PTHR31579:SF84">
    <property type="entry name" value="F21O3.6 PROTEIN"/>
    <property type="match status" value="1"/>
</dbReference>
<accession>A0AAV1Y8W1</accession>
<gene>
    <name evidence="1" type="ORF">LLUT_LOCUS30608</name>
</gene>
<dbReference type="PANTHER" id="PTHR31579">
    <property type="entry name" value="OS03G0796600 PROTEIN"/>
    <property type="match status" value="1"/>
</dbReference>